<evidence type="ECO:0000313" key="4">
    <source>
        <dbReference type="Proteomes" id="UP001152797"/>
    </source>
</evidence>
<dbReference type="Pfam" id="PF00090">
    <property type="entry name" value="TSP_1"/>
    <property type="match status" value="5"/>
</dbReference>
<dbReference type="EMBL" id="CAMXCT030002935">
    <property type="protein sequence ID" value="CAL4788734.1"/>
    <property type="molecule type" value="Genomic_DNA"/>
</dbReference>
<dbReference type="PANTHER" id="PTHR11311">
    <property type="entry name" value="SPONDIN"/>
    <property type="match status" value="1"/>
</dbReference>
<reference evidence="3 4" key="2">
    <citation type="submission" date="2024-05" db="EMBL/GenBank/DDBJ databases">
        <authorList>
            <person name="Chen Y."/>
            <person name="Shah S."/>
            <person name="Dougan E. K."/>
            <person name="Thang M."/>
            <person name="Chan C."/>
        </authorList>
    </citation>
    <scope>NUCLEOTIDE SEQUENCE [LARGE SCALE GENOMIC DNA]</scope>
</reference>
<gene>
    <name evidence="2" type="ORF">C1SCF055_LOCUS27471</name>
</gene>
<evidence type="ECO:0000313" key="3">
    <source>
        <dbReference type="EMBL" id="CAL4788734.1"/>
    </source>
</evidence>
<name>A0A9P1G8T8_9DINO</name>
<reference evidence="2" key="1">
    <citation type="submission" date="2022-10" db="EMBL/GenBank/DDBJ databases">
        <authorList>
            <person name="Chen Y."/>
            <person name="Dougan E. K."/>
            <person name="Chan C."/>
            <person name="Rhodes N."/>
            <person name="Thang M."/>
        </authorList>
    </citation>
    <scope>NUCLEOTIDE SEQUENCE</scope>
</reference>
<feature type="signal peptide" evidence="1">
    <location>
        <begin position="1"/>
        <end position="15"/>
    </location>
</feature>
<dbReference type="AlphaFoldDB" id="A0A9P1G8T8"/>
<dbReference type="OrthoDB" id="446173at2759"/>
<dbReference type="InterPro" id="IPR036383">
    <property type="entry name" value="TSP1_rpt_sf"/>
</dbReference>
<dbReference type="PANTHER" id="PTHR11311:SF15">
    <property type="entry name" value="SPONDIN-2"/>
    <property type="match status" value="1"/>
</dbReference>
<dbReference type="PROSITE" id="PS50092">
    <property type="entry name" value="TSP1"/>
    <property type="match status" value="7"/>
</dbReference>
<evidence type="ECO:0000256" key="1">
    <source>
        <dbReference type="SAM" id="SignalP"/>
    </source>
</evidence>
<dbReference type="Gene3D" id="2.20.100.10">
    <property type="entry name" value="Thrombospondin type-1 (TSP1) repeat"/>
    <property type="match status" value="6"/>
</dbReference>
<sequence>MIRFFPLLFLADTIAFESTPHDAIQRSRGSRRLLRSQDGALEPAVLRVSIASTAGIDCSWSDWSAWSFCSVTCGEGLQERKRWVAMREQQNGAPCTGASEQHGPCSLAPCAANATASAGSGCSWESWQDWSKCTASCEGGRRQRVRAIRSGNGCSLADGQQAEACGKKCEEAEESDSENCWTEWSSCSKTCSGLRTRSSKVGCSSGSQEELCNMEACGCQMSDWSDWSACSGRCQNSQASSSRKRHSKATEGDAVCNGTATETKSCDCLAAKVPQVVSAATAPVDCVCETWQDWEACSTSCGAGTRKRSRTVQVPANEIGRDCVGEDHQTDPCKGESCPTCRTSEWSSWSDCTGPCTYLSSRSIRVREPLSSGLCDKSLEEERACTCHSDAEADEVKAAVRAAAAAVAAKGGKDGNEGSQDEERINCQWGDWHDWEACTKSCNTGITRRSRDVLRAANALGSECQGENRQTQNCNDSPCPCAVGSWSDWSSCAGDCEGKSPRAVRTRELVQDSKSNGNSGCREVLEEEKACTCSPAGIATVDDTDLDTLTAADLRAHDLDAEAASSKVNSGVSKDRRVSGALELKLHDPVSFSSDPNAETAAQSTLKELIGSLSDSYHVSVSLMPTDGKEMVDCWYSLILPEQQANAVAAKLHDINLDDATQHLGDELKRLGVTASVTATRITATVMSTNT</sequence>
<keyword evidence="4" id="KW-1185">Reference proteome</keyword>
<comment type="caution">
    <text evidence="2">The sequence shown here is derived from an EMBL/GenBank/DDBJ whole genome shotgun (WGS) entry which is preliminary data.</text>
</comment>
<dbReference type="EMBL" id="CAMXCT020002935">
    <property type="protein sequence ID" value="CAL1154797.1"/>
    <property type="molecule type" value="Genomic_DNA"/>
</dbReference>
<organism evidence="2">
    <name type="scientific">Cladocopium goreaui</name>
    <dbReference type="NCBI Taxonomy" id="2562237"/>
    <lineage>
        <taxon>Eukaryota</taxon>
        <taxon>Sar</taxon>
        <taxon>Alveolata</taxon>
        <taxon>Dinophyceae</taxon>
        <taxon>Suessiales</taxon>
        <taxon>Symbiodiniaceae</taxon>
        <taxon>Cladocopium</taxon>
    </lineage>
</organism>
<feature type="chain" id="PRO_5043272653" evidence="1">
    <location>
        <begin position="16"/>
        <end position="691"/>
    </location>
</feature>
<dbReference type="SMART" id="SM00209">
    <property type="entry name" value="TSP1"/>
    <property type="match status" value="8"/>
</dbReference>
<dbReference type="InterPro" id="IPR000884">
    <property type="entry name" value="TSP1_rpt"/>
</dbReference>
<proteinExistence type="predicted"/>
<accession>A0A9P1G8T8</accession>
<dbReference type="SUPFAM" id="SSF82895">
    <property type="entry name" value="TSP-1 type 1 repeat"/>
    <property type="match status" value="6"/>
</dbReference>
<dbReference type="InterPro" id="IPR051418">
    <property type="entry name" value="Spondin/Thrombospondin_T1"/>
</dbReference>
<evidence type="ECO:0000313" key="2">
    <source>
        <dbReference type="EMBL" id="CAI4001422.1"/>
    </source>
</evidence>
<dbReference type="Proteomes" id="UP001152797">
    <property type="component" value="Unassembled WGS sequence"/>
</dbReference>
<protein>
    <submittedName>
        <fullName evidence="3">Hemicentin-1</fullName>
    </submittedName>
</protein>
<dbReference type="EMBL" id="CAMXCT010002935">
    <property type="protein sequence ID" value="CAI4001422.1"/>
    <property type="molecule type" value="Genomic_DNA"/>
</dbReference>
<keyword evidence="1" id="KW-0732">Signal</keyword>